<dbReference type="Proteomes" id="UP000501122">
    <property type="component" value="Chromosome"/>
</dbReference>
<feature type="transmembrane region" description="Helical" evidence="1">
    <location>
        <begin position="28"/>
        <end position="46"/>
    </location>
</feature>
<keyword evidence="1" id="KW-0472">Membrane</keyword>
<evidence type="ECO:0000256" key="1">
    <source>
        <dbReference type="SAM" id="Phobius"/>
    </source>
</evidence>
<dbReference type="EMBL" id="CP047363">
    <property type="protein sequence ID" value="QIH77119.1"/>
    <property type="molecule type" value="Genomic_DNA"/>
</dbReference>
<protein>
    <submittedName>
        <fullName evidence="2">Uncharacterized protein</fullName>
    </submittedName>
</protein>
<dbReference type="RefSeq" id="WP_164952797.1">
    <property type="nucleotide sequence ID" value="NZ_CP047363.1"/>
</dbReference>
<name>A0A4Y5F7N4_9STAP</name>
<reference evidence="2" key="1">
    <citation type="journal article" date="2019" name="J. Antimicrob. Chemother.">
        <title>Macrococcus canis contains recombinogenic methicillin resistance elements and the mecB plasmid found in Staphylococcus aureus.</title>
        <authorList>
            <person name="Chanchaithong P."/>
            <person name="Perreten V."/>
            <person name="Schwendener S."/>
        </authorList>
    </citation>
    <scope>NUCLEOTIDE SEQUENCE</scope>
    <source>
        <strain evidence="2">Epi0076A</strain>
    </source>
</reference>
<organism evidence="2">
    <name type="scientific">Macrococcoides canis</name>
    <dbReference type="NCBI Taxonomy" id="1855823"/>
    <lineage>
        <taxon>Bacteria</taxon>
        <taxon>Bacillati</taxon>
        <taxon>Bacillota</taxon>
        <taxon>Bacilli</taxon>
        <taxon>Bacillales</taxon>
        <taxon>Staphylococcaceae</taxon>
        <taxon>Macrococcoides</taxon>
    </lineage>
</organism>
<keyword evidence="1" id="KW-1133">Transmembrane helix</keyword>
<evidence type="ECO:0000313" key="2">
    <source>
        <dbReference type="EMBL" id="QAX90269.1"/>
    </source>
</evidence>
<dbReference type="AlphaFoldDB" id="A0A4Y5F7N4"/>
<gene>
    <name evidence="3" type="ORF">GTN30_00360</name>
</gene>
<keyword evidence="1" id="KW-0812">Transmembrane</keyword>
<sequence length="64" mass="7264">MKINNLALITGLSFAISMSIVFYQTLGITGIVIGLMFGLSMTWAFIEYDKEDQEDEDERNNKIN</sequence>
<dbReference type="EMBL" id="MF477835">
    <property type="protein sequence ID" value="QAX90269.1"/>
    <property type="molecule type" value="Genomic_DNA"/>
</dbReference>
<reference evidence="3" key="2">
    <citation type="journal article" date="2020" name="Antimicrob. Agents Chemother.">
        <title>The novel macrolide resistance genes mef(D), msr(F) and msr(H) are present on resistance islands in Macrococcus canis, Macrococcus caseolyticus and Staphylococcus aureus.</title>
        <authorList>
            <person name="Schwendener S."/>
            <person name="Dona V."/>
            <person name="Perreten V."/>
        </authorList>
    </citation>
    <scope>NUCLEOTIDE SEQUENCE</scope>
    <source>
        <strain evidence="3">Epi0076A</strain>
    </source>
</reference>
<evidence type="ECO:0000313" key="3">
    <source>
        <dbReference type="EMBL" id="QIH77119.1"/>
    </source>
</evidence>
<accession>A0A4Y5F7N4</accession>
<proteinExistence type="predicted"/>